<name>A0A4R5D2L4_9FLAO</name>
<accession>A0A4R5D2L4</accession>
<sequence length="1391" mass="143415">MKNKLLLFLLFFSFFGSKVEAKNFEHIINNYKQNLQLKASVSLNDTVKKKILASKTVGTKAIIPPPLTTAGSACKDASQATVQVFLNASGGSGDVLEWYGSQSSSSILHTGSIYAPLIGSTTTYYVRTRSGTDFSIRVPVVASVYINPPTLILSMSPSGNGICQGESIVFTATGGGNLYEFLVDGSIKQAMSTSNTFSASGLTDGQTVKVRSRYGVIYDGVITETVWGTGALEDNLMSAALSPNAVDGHINSIKMSSTEDQLVFGISSRLSGDKSLLLFLDTKPGGFNIANYGDEPITPQLVKGFNYFNNNNPYNIFDSYFFPDYCLAIQSSDGGITYFADVIELKSGTSTKINLGSASTGSPSASMGINSGNSGINDYNLGFEVGVFKALLGYSVGDIKFFALTMQDNIVTNSFLSPETVKTIDFGAGFVDYNNENPNAVVVSGDALKPCYKEDSKTITIAPLPTISGDSTVCVGLTTALTGSGAPSATNPWTSESPSVATVNNSGVVTGVSAGTSVIRYTDVNGCTSTQTVTVNSLARITGTPIVCVGSTTTLTGSATPNATNPWVSATPSVATVSNSGVVTGVSDGTSVITYTNSNGCTVTQTVVVNPLPTITGTLNVCVGLTTTLTGSATQNTTNPWVSASPSVATINSSGVVTGVAVGTSLITYTNSNGCEITQTFTVNALPTISGATTVCVGLTTTLTGSATPNATNAWVSATPSVATVSSSGVVTGVSAGTSVITYTNSNGCSVTQTITVNPLPTITGTPNVCIGFSTTLTGSATPNTSNPWISATPSVATVNNSGVVTGVSGGTSIITYTNSNGCTINQIFTVYATPTISGSPTVCVGLTTSLTGSGTPNATNPWTSATPSVATISSFGVVTGVSAGTSLITYTDINSCTITQTITVNPLPTITGTSTLCVGSTTILTASTTPNATNPWVSASPSIATVSNSGVVTGVSAGTSVITYTNSNGCNVTQTVTVNSLPTITGTLNVCIGLTTTLIGSATPNATNPWVSASPSIATINSTGVLTGVAIGTSLITYTNSNGCEITQTFTVNPLPIATLSSNDSDNSFCSGTSVTFTAGGGVNYNFRVNNSSVQNGTSATYVTSSLINGQNVDVVVTNASGCITTSSGITNSVLSLPVQPILSINAQPSCISSSGSFKISNYNAAYSYTISPSTGVVRSVDLVTAPSGNYVVTATFGTCSASASITVNPIPPQIQFEIIGDCIDKDYVITANPLSSSYDPNNVDYQWKDSSGFPVGTNSNILNVSDLIASTPAKEVFPLNYSLTVTSTATGCATNKTITVETIYCNIQKGISPDGNGVNDYFDLTLMDVKKLEIFNRYGIKVYEQANYADQWKGQSNKGENLPSATYYYVMELDKGEIKTGWIYLIREK</sequence>
<feature type="domain" description="BIG2" evidence="2">
    <location>
        <begin position="461"/>
        <end position="533"/>
    </location>
</feature>
<dbReference type="Gene3D" id="2.60.40.1080">
    <property type="match status" value="8"/>
</dbReference>
<gene>
    <name evidence="3" type="ORF">E0F98_07260</name>
</gene>
<proteinExistence type="predicted"/>
<evidence type="ECO:0000256" key="1">
    <source>
        <dbReference type="SAM" id="SignalP"/>
    </source>
</evidence>
<reference evidence="3 4" key="1">
    <citation type="submission" date="2019-03" db="EMBL/GenBank/DDBJ databases">
        <title>Flavobacterium TSA-D2 sp. nov., isolated from arctic soil.</title>
        <authorList>
            <person name="Chaudhary D.K."/>
        </authorList>
    </citation>
    <scope>NUCLEOTIDE SEQUENCE [LARGE SCALE GENOMIC DNA]</scope>
    <source>
        <strain evidence="3 4">TSA-D2</strain>
    </source>
</reference>
<feature type="domain" description="BIG2" evidence="2">
    <location>
        <begin position="608"/>
        <end position="681"/>
    </location>
</feature>
<dbReference type="RefSeq" id="WP_132110000.1">
    <property type="nucleotide sequence ID" value="NZ_SMFO01000004.1"/>
</dbReference>
<dbReference type="InterPro" id="IPR026341">
    <property type="entry name" value="T9SS_type_B"/>
</dbReference>
<keyword evidence="1" id="KW-0732">Signal</keyword>
<feature type="domain" description="BIG2" evidence="2">
    <location>
        <begin position="904"/>
        <end position="977"/>
    </location>
</feature>
<feature type="domain" description="BIG2" evidence="2">
    <location>
        <begin position="534"/>
        <end position="607"/>
    </location>
</feature>
<feature type="domain" description="BIG2" evidence="2">
    <location>
        <begin position="831"/>
        <end position="903"/>
    </location>
</feature>
<feature type="domain" description="BIG2" evidence="2">
    <location>
        <begin position="682"/>
        <end position="755"/>
    </location>
</feature>
<evidence type="ECO:0000313" key="4">
    <source>
        <dbReference type="Proteomes" id="UP000294597"/>
    </source>
</evidence>
<feature type="signal peptide" evidence="1">
    <location>
        <begin position="1"/>
        <end position="21"/>
    </location>
</feature>
<feature type="domain" description="BIG2" evidence="2">
    <location>
        <begin position="756"/>
        <end position="829"/>
    </location>
</feature>
<dbReference type="InterPro" id="IPR008964">
    <property type="entry name" value="Invasin/intimin_cell_adhesion"/>
</dbReference>
<dbReference type="EMBL" id="SMFO01000004">
    <property type="protein sequence ID" value="TDE04443.1"/>
    <property type="molecule type" value="Genomic_DNA"/>
</dbReference>
<protein>
    <submittedName>
        <fullName evidence="3">T9SS type B sorting domain-containing protein</fullName>
    </submittedName>
</protein>
<dbReference type="Proteomes" id="UP000294597">
    <property type="component" value="Unassembled WGS sequence"/>
</dbReference>
<feature type="chain" id="PRO_5020377661" evidence="1">
    <location>
        <begin position="22"/>
        <end position="1391"/>
    </location>
</feature>
<dbReference type="InterPro" id="IPR003343">
    <property type="entry name" value="Big_2"/>
</dbReference>
<keyword evidence="4" id="KW-1185">Reference proteome</keyword>
<comment type="caution">
    <text evidence="3">The sequence shown here is derived from an EMBL/GenBank/DDBJ whole genome shotgun (WGS) entry which is preliminary data.</text>
</comment>
<evidence type="ECO:0000259" key="2">
    <source>
        <dbReference type="SMART" id="SM00635"/>
    </source>
</evidence>
<organism evidence="3 4">
    <name type="scientific">Flavobacterium hiemivividum</name>
    <dbReference type="NCBI Taxonomy" id="2541734"/>
    <lineage>
        <taxon>Bacteria</taxon>
        <taxon>Pseudomonadati</taxon>
        <taxon>Bacteroidota</taxon>
        <taxon>Flavobacteriia</taxon>
        <taxon>Flavobacteriales</taxon>
        <taxon>Flavobacteriaceae</taxon>
        <taxon>Flavobacterium</taxon>
    </lineage>
</organism>
<dbReference type="SMART" id="SM00635">
    <property type="entry name" value="BID_2"/>
    <property type="match status" value="8"/>
</dbReference>
<dbReference type="SUPFAM" id="SSF49373">
    <property type="entry name" value="Invasin/intimin cell-adhesion fragments"/>
    <property type="match status" value="8"/>
</dbReference>
<feature type="domain" description="BIG2" evidence="2">
    <location>
        <begin position="978"/>
        <end position="1051"/>
    </location>
</feature>
<dbReference type="NCBIfam" id="TIGR04131">
    <property type="entry name" value="Bac_Flav_CTERM"/>
    <property type="match status" value="1"/>
</dbReference>
<dbReference type="Pfam" id="PF13585">
    <property type="entry name" value="CHU_C"/>
    <property type="match status" value="1"/>
</dbReference>
<evidence type="ECO:0000313" key="3">
    <source>
        <dbReference type="EMBL" id="TDE04443.1"/>
    </source>
</evidence>